<dbReference type="Gene3D" id="3.40.50.300">
    <property type="entry name" value="P-loop containing nucleotide triphosphate hydrolases"/>
    <property type="match status" value="1"/>
</dbReference>
<protein>
    <recommendedName>
        <fullName evidence="1">Endonuclease GajA/Old nuclease/RecF-like AAA domain-containing protein</fullName>
    </recommendedName>
</protein>
<dbReference type="RefSeq" id="WP_419866187.1">
    <property type="nucleotide sequence ID" value="NZ_AZQQ01000075.1"/>
</dbReference>
<evidence type="ECO:0000313" key="2">
    <source>
        <dbReference type="EMBL" id="KDD68787.1"/>
    </source>
</evidence>
<dbReference type="Proteomes" id="UP000026739">
    <property type="component" value="Unassembled WGS sequence"/>
</dbReference>
<name>A0A059L373_9PSED</name>
<accession>A0A059L373</accession>
<sequence length="52" mass="5802">MRLKSISPINFRGYRAATTIPINEALTGIIGRDDFCMSTILEALAIFLKRMA</sequence>
<feature type="domain" description="Endonuclease GajA/Old nuclease/RecF-like AAA" evidence="1">
    <location>
        <begin position="1"/>
        <end position="49"/>
    </location>
</feature>
<dbReference type="AlphaFoldDB" id="A0A059L373"/>
<gene>
    <name evidence="2" type="ORF">V466_11850</name>
</gene>
<dbReference type="EMBL" id="AZQQ01000075">
    <property type="protein sequence ID" value="KDD68787.1"/>
    <property type="molecule type" value="Genomic_DNA"/>
</dbReference>
<evidence type="ECO:0000259" key="1">
    <source>
        <dbReference type="Pfam" id="PF13175"/>
    </source>
</evidence>
<evidence type="ECO:0000313" key="3">
    <source>
        <dbReference type="Proteomes" id="UP000026739"/>
    </source>
</evidence>
<dbReference type="InterPro" id="IPR041685">
    <property type="entry name" value="AAA_GajA/Old/RecF-like"/>
</dbReference>
<dbReference type="Pfam" id="PF13175">
    <property type="entry name" value="AAA_15"/>
    <property type="match status" value="1"/>
</dbReference>
<organism evidence="2 3">
    <name type="scientific">Pseudomonas mandelii PD30</name>
    <dbReference type="NCBI Taxonomy" id="1419583"/>
    <lineage>
        <taxon>Bacteria</taxon>
        <taxon>Pseudomonadati</taxon>
        <taxon>Pseudomonadota</taxon>
        <taxon>Gammaproteobacteria</taxon>
        <taxon>Pseudomonadales</taxon>
        <taxon>Pseudomonadaceae</taxon>
        <taxon>Pseudomonas</taxon>
    </lineage>
</organism>
<reference evidence="2 3" key="1">
    <citation type="submission" date="2013-12" db="EMBL/GenBank/DDBJ databases">
        <authorList>
            <person name="Formusa P.A."/>
            <person name="Habash M."/>
            <person name="Lee H."/>
            <person name="Trevors J.T."/>
        </authorList>
    </citation>
    <scope>NUCLEOTIDE SEQUENCE [LARGE SCALE GENOMIC DNA]</scope>
    <source>
        <strain evidence="2 3">PD30</strain>
    </source>
</reference>
<dbReference type="InterPro" id="IPR027417">
    <property type="entry name" value="P-loop_NTPase"/>
</dbReference>
<proteinExistence type="predicted"/>
<dbReference type="eggNOG" id="COG0419">
    <property type="taxonomic scope" value="Bacteria"/>
</dbReference>
<comment type="caution">
    <text evidence="2">The sequence shown here is derived from an EMBL/GenBank/DDBJ whole genome shotgun (WGS) entry which is preliminary data.</text>
</comment>